<accession>X1TJ32</accession>
<dbReference type="EMBL" id="BARW01025139">
    <property type="protein sequence ID" value="GAJ05333.1"/>
    <property type="molecule type" value="Genomic_DNA"/>
</dbReference>
<gene>
    <name evidence="1" type="ORF">S12H4_41281</name>
</gene>
<evidence type="ECO:0000313" key="1">
    <source>
        <dbReference type="EMBL" id="GAJ05333.1"/>
    </source>
</evidence>
<dbReference type="AlphaFoldDB" id="X1TJ32"/>
<proteinExistence type="predicted"/>
<organism evidence="1">
    <name type="scientific">marine sediment metagenome</name>
    <dbReference type="NCBI Taxonomy" id="412755"/>
    <lineage>
        <taxon>unclassified sequences</taxon>
        <taxon>metagenomes</taxon>
        <taxon>ecological metagenomes</taxon>
    </lineage>
</organism>
<protein>
    <submittedName>
        <fullName evidence="1">Uncharacterized protein</fullName>
    </submittedName>
</protein>
<comment type="caution">
    <text evidence="1">The sequence shown here is derived from an EMBL/GenBank/DDBJ whole genome shotgun (WGS) entry which is preliminary data.</text>
</comment>
<sequence>MFLQCFESTYISILNKDVKKYLDENDGVLVSCQFKILQGDLPKRCGFAVAVVWKKSPASFGYKGEKTNDQIQQT</sequence>
<name>X1TJ32_9ZZZZ</name>
<reference evidence="1" key="1">
    <citation type="journal article" date="2014" name="Front. Microbiol.">
        <title>High frequency of phylogenetically diverse reductive dehalogenase-homologous genes in deep subseafloor sedimentary metagenomes.</title>
        <authorList>
            <person name="Kawai M."/>
            <person name="Futagami T."/>
            <person name="Toyoda A."/>
            <person name="Takaki Y."/>
            <person name="Nishi S."/>
            <person name="Hori S."/>
            <person name="Arai W."/>
            <person name="Tsubouchi T."/>
            <person name="Morono Y."/>
            <person name="Uchiyama I."/>
            <person name="Ito T."/>
            <person name="Fujiyama A."/>
            <person name="Inagaki F."/>
            <person name="Takami H."/>
        </authorList>
    </citation>
    <scope>NUCLEOTIDE SEQUENCE</scope>
    <source>
        <strain evidence="1">Expedition CK06-06</strain>
    </source>
</reference>